<keyword evidence="1" id="KW-0560">Oxidoreductase</keyword>
<gene>
    <name evidence="2" type="ORF">ACFSYJ_33740</name>
</gene>
<dbReference type="EMBL" id="JBHUKU010000021">
    <property type="protein sequence ID" value="MFD2463619.1"/>
    <property type="molecule type" value="Genomic_DNA"/>
</dbReference>
<evidence type="ECO:0000313" key="3">
    <source>
        <dbReference type="Proteomes" id="UP001597419"/>
    </source>
</evidence>
<sequence>MSSAALDHLIIGAGPAGTQLAYFLDRAGRDYLVTEAGETAGTAFRTFPRHRQMISINKPRTGSEDAERNLRMDWNSLLSDDPELRFTAYTGKYFPHADDYVRYLADFADAHRLNIRYGTRITRLERDGDFVATTADGTRITAKRVVVATGFGRSFVPDIPGIEATESYSDVSVDPEDFTDQRVLIIGKGNSAFETADNLNEHATRIHVLGPSALKFAWRTHFIGHLRAVNNNFLDTYQLKTQNMVLDATIGRIERRGGEFHVTLTYARRPKTVTLVYDRVITCTGFALDSSIFGAGARPELTINDRFPKLTAEFESVNVPDLYFAGTLTQVRDFKKYTNAFIHGFRYGARVLSRVLAHRYDDAAWPYRELPVDAGKLADSLLDRLNHTSALWQQFGYLCDFVSVPDGESVSRYHEEMPFDLLREPGYGAVGEVVTVSLEYGAGHSAIDPFDVEAGRAWEADPANEDRYLHPVVRHFRDGEQIAVLHLPEQLYNEWTDEDEYRRPLREFVAKAIGEAIA</sequence>
<dbReference type="SUPFAM" id="SSF51905">
    <property type="entry name" value="FAD/NAD(P)-binding domain"/>
    <property type="match status" value="2"/>
</dbReference>
<protein>
    <submittedName>
        <fullName evidence="2">FAD-dependent oxidoreductase</fullName>
    </submittedName>
</protein>
<dbReference type="Pfam" id="PF13738">
    <property type="entry name" value="Pyr_redox_3"/>
    <property type="match status" value="1"/>
</dbReference>
<organism evidence="2 3">
    <name type="scientific">Amycolatopsis samaneae</name>
    <dbReference type="NCBI Taxonomy" id="664691"/>
    <lineage>
        <taxon>Bacteria</taxon>
        <taxon>Bacillati</taxon>
        <taxon>Actinomycetota</taxon>
        <taxon>Actinomycetes</taxon>
        <taxon>Pseudonocardiales</taxon>
        <taxon>Pseudonocardiaceae</taxon>
        <taxon>Amycolatopsis</taxon>
    </lineage>
</organism>
<proteinExistence type="predicted"/>
<dbReference type="PANTHER" id="PTHR43539">
    <property type="entry name" value="FLAVIN-BINDING MONOOXYGENASE-LIKE PROTEIN (AFU_ORTHOLOGUE AFUA_4G09220)"/>
    <property type="match status" value="1"/>
</dbReference>
<dbReference type="RefSeq" id="WP_345400721.1">
    <property type="nucleotide sequence ID" value="NZ_BAABHG010000011.1"/>
</dbReference>
<dbReference type="Proteomes" id="UP001597419">
    <property type="component" value="Unassembled WGS sequence"/>
</dbReference>
<dbReference type="Gene3D" id="3.50.50.60">
    <property type="entry name" value="FAD/NAD(P)-binding domain"/>
    <property type="match status" value="2"/>
</dbReference>
<dbReference type="PRINTS" id="PR00368">
    <property type="entry name" value="FADPNR"/>
</dbReference>
<accession>A0ABW5GRS8</accession>
<comment type="caution">
    <text evidence="2">The sequence shown here is derived from an EMBL/GenBank/DDBJ whole genome shotgun (WGS) entry which is preliminary data.</text>
</comment>
<dbReference type="InterPro" id="IPR050982">
    <property type="entry name" value="Auxin_biosynth/cation_transpt"/>
</dbReference>
<dbReference type="InterPro" id="IPR036188">
    <property type="entry name" value="FAD/NAD-bd_sf"/>
</dbReference>
<evidence type="ECO:0000313" key="2">
    <source>
        <dbReference type="EMBL" id="MFD2463619.1"/>
    </source>
</evidence>
<dbReference type="PRINTS" id="PR00411">
    <property type="entry name" value="PNDRDTASEI"/>
</dbReference>
<name>A0ABW5GRS8_9PSEU</name>
<dbReference type="PANTHER" id="PTHR43539:SF23">
    <property type="entry name" value="FAD-DEPENDENT OXIDOREDUCTASE DOMAIN-CONTAINING PROTEIN 2"/>
    <property type="match status" value="1"/>
</dbReference>
<keyword evidence="3" id="KW-1185">Reference proteome</keyword>
<evidence type="ECO:0000256" key="1">
    <source>
        <dbReference type="ARBA" id="ARBA00023002"/>
    </source>
</evidence>
<reference evidence="3" key="1">
    <citation type="journal article" date="2019" name="Int. J. Syst. Evol. Microbiol.">
        <title>The Global Catalogue of Microorganisms (GCM) 10K type strain sequencing project: providing services to taxonomists for standard genome sequencing and annotation.</title>
        <authorList>
            <consortium name="The Broad Institute Genomics Platform"/>
            <consortium name="The Broad Institute Genome Sequencing Center for Infectious Disease"/>
            <person name="Wu L."/>
            <person name="Ma J."/>
        </authorList>
    </citation>
    <scope>NUCLEOTIDE SEQUENCE [LARGE SCALE GENOMIC DNA]</scope>
    <source>
        <strain evidence="3">CGMCC 4.7643</strain>
    </source>
</reference>